<organism evidence="1 2">
    <name type="scientific">Actinomyces oris</name>
    <dbReference type="NCBI Taxonomy" id="544580"/>
    <lineage>
        <taxon>Bacteria</taxon>
        <taxon>Bacillati</taxon>
        <taxon>Actinomycetota</taxon>
        <taxon>Actinomycetes</taxon>
        <taxon>Actinomycetales</taxon>
        <taxon>Actinomycetaceae</taxon>
        <taxon>Actinomyces</taxon>
    </lineage>
</organism>
<dbReference type="OrthoDB" id="24675at2049"/>
<protein>
    <submittedName>
        <fullName evidence="1">Uncharacterized protein</fullName>
    </submittedName>
</protein>
<accession>A0A1Q8VD24</accession>
<dbReference type="EMBL" id="MSKJ01000003">
    <property type="protein sequence ID" value="OLO46006.1"/>
    <property type="molecule type" value="Genomic_DNA"/>
</dbReference>
<name>A0A1Q8VD24_9ACTO</name>
<comment type="caution">
    <text evidence="1">The sequence shown here is derived from an EMBL/GenBank/DDBJ whole genome shotgun (WGS) entry which is preliminary data.</text>
</comment>
<proteinExistence type="predicted"/>
<sequence>MHIGTIELGTSTRVIHVHMKDGVAIILSLLTVEGDALEGVSLTSSPTLIKQALQEKGHHSSLFDDMLVFYDALTVLHFGDDGSPSFMEWYDPSYWDIASFIEETFPQSSPKQP</sequence>
<reference evidence="1 2" key="1">
    <citation type="submission" date="2016-12" db="EMBL/GenBank/DDBJ databases">
        <title>Genomic Comparison of strains in the 'Actinomyces naeslundii' Group.</title>
        <authorList>
            <person name="Mughal S.R."/>
            <person name="Do T."/>
            <person name="Gilbert S.C."/>
            <person name="Witherden E.A."/>
            <person name="Didelot X."/>
            <person name="Beighton D."/>
        </authorList>
    </citation>
    <scope>NUCLEOTIDE SEQUENCE [LARGE SCALE GENOMIC DNA]</scope>
    <source>
        <strain evidence="1 2">CCUG 33920</strain>
    </source>
</reference>
<gene>
    <name evidence="1" type="ORF">BKH29_01810</name>
</gene>
<dbReference type="AlphaFoldDB" id="A0A1Q8VD24"/>
<dbReference type="Proteomes" id="UP000186857">
    <property type="component" value="Unassembled WGS sequence"/>
</dbReference>
<evidence type="ECO:0000313" key="1">
    <source>
        <dbReference type="EMBL" id="OLO46006.1"/>
    </source>
</evidence>
<evidence type="ECO:0000313" key="2">
    <source>
        <dbReference type="Proteomes" id="UP000186857"/>
    </source>
</evidence>